<dbReference type="Proteomes" id="UP000053477">
    <property type="component" value="Unassembled WGS sequence"/>
</dbReference>
<evidence type="ECO:0000313" key="2">
    <source>
        <dbReference type="Proteomes" id="UP000053477"/>
    </source>
</evidence>
<dbReference type="Gene3D" id="1.20.1280.50">
    <property type="match status" value="1"/>
</dbReference>
<evidence type="ECO:0000313" key="1">
    <source>
        <dbReference type="EMBL" id="KLO15772.1"/>
    </source>
</evidence>
<proteinExistence type="predicted"/>
<dbReference type="EMBL" id="KQ085925">
    <property type="protein sequence ID" value="KLO15772.1"/>
    <property type="molecule type" value="Genomic_DNA"/>
</dbReference>
<dbReference type="InParanoid" id="A0A0H2RVW7"/>
<gene>
    <name evidence="1" type="ORF">SCHPADRAFT_249049</name>
</gene>
<dbReference type="OrthoDB" id="3181669at2759"/>
<dbReference type="AlphaFoldDB" id="A0A0H2RVW7"/>
<accession>A0A0H2RVW7</accession>
<keyword evidence="2" id="KW-1185">Reference proteome</keyword>
<name>A0A0H2RVW7_9AGAM</name>
<sequence>MDPSAEDFPASRLVHVARHVPAKQVFLRRHILNLPLEITLRIFGFLAPRRLITEDVPTALGPDLDWFSQWQRSIETLLNVSFVCHEWRRICLSAPLLWNTIWISDGGAALSAKTCIKYSEKAPLEITVQDGGMVRRWRRISRFSIYQHGVLEVNYDPPELCHHPLLRLQKFFPRGPLKVKSLCIRSTFPPEISSGWFENPAPALESLVISSLTKQSDPFELRPRTPLYRLPHSLFGGNTSALRKLSLDGVELPWTSGALKNLTSLRI</sequence>
<organism evidence="1 2">
    <name type="scientific">Schizopora paradoxa</name>
    <dbReference type="NCBI Taxonomy" id="27342"/>
    <lineage>
        <taxon>Eukaryota</taxon>
        <taxon>Fungi</taxon>
        <taxon>Dikarya</taxon>
        <taxon>Basidiomycota</taxon>
        <taxon>Agaricomycotina</taxon>
        <taxon>Agaricomycetes</taxon>
        <taxon>Hymenochaetales</taxon>
        <taxon>Schizoporaceae</taxon>
        <taxon>Schizopora</taxon>
    </lineage>
</organism>
<protein>
    <submittedName>
        <fullName evidence="1">Uncharacterized protein</fullName>
    </submittedName>
</protein>
<dbReference type="InterPro" id="IPR036047">
    <property type="entry name" value="F-box-like_dom_sf"/>
</dbReference>
<dbReference type="SUPFAM" id="SSF81383">
    <property type="entry name" value="F-box domain"/>
    <property type="match status" value="1"/>
</dbReference>
<reference evidence="1 2" key="1">
    <citation type="submission" date="2015-04" db="EMBL/GenBank/DDBJ databases">
        <title>Complete genome sequence of Schizopora paradoxa KUC8140, a cosmopolitan wood degrader in East Asia.</title>
        <authorList>
            <consortium name="DOE Joint Genome Institute"/>
            <person name="Min B."/>
            <person name="Park H."/>
            <person name="Jang Y."/>
            <person name="Kim J.-J."/>
            <person name="Kim K.H."/>
            <person name="Pangilinan J."/>
            <person name="Lipzen A."/>
            <person name="Riley R."/>
            <person name="Grigoriev I.V."/>
            <person name="Spatafora J.W."/>
            <person name="Choi I.-G."/>
        </authorList>
    </citation>
    <scope>NUCLEOTIDE SEQUENCE [LARGE SCALE GENOMIC DNA]</scope>
    <source>
        <strain evidence="1 2">KUC8140</strain>
    </source>
</reference>